<comment type="caution">
    <text evidence="3">The sequence shown here is derived from an EMBL/GenBank/DDBJ whole genome shotgun (WGS) entry which is preliminary data.</text>
</comment>
<reference evidence="3" key="2">
    <citation type="journal article" date="2021" name="PeerJ">
        <title>Extensive microbial diversity within the chicken gut microbiome revealed by metagenomics and culture.</title>
        <authorList>
            <person name="Gilroy R."/>
            <person name="Ravi A."/>
            <person name="Getino M."/>
            <person name="Pursley I."/>
            <person name="Horton D.L."/>
            <person name="Alikhan N.F."/>
            <person name="Baker D."/>
            <person name="Gharbi K."/>
            <person name="Hall N."/>
            <person name="Watson M."/>
            <person name="Adriaenssens E.M."/>
            <person name="Foster-Nyarko E."/>
            <person name="Jarju S."/>
            <person name="Secka A."/>
            <person name="Antonio M."/>
            <person name="Oren A."/>
            <person name="Chaudhuri R.R."/>
            <person name="La Ragione R."/>
            <person name="Hildebrand F."/>
            <person name="Pallen M.J."/>
        </authorList>
    </citation>
    <scope>NUCLEOTIDE SEQUENCE</scope>
    <source>
        <strain evidence="3">3924</strain>
    </source>
</reference>
<dbReference type="EMBL" id="JADIMV010000096">
    <property type="protein sequence ID" value="MBO8440094.1"/>
    <property type="molecule type" value="Genomic_DNA"/>
</dbReference>
<name>A0A940DMP3_9BACT</name>
<feature type="chain" id="PRO_5037818840" evidence="1">
    <location>
        <begin position="27"/>
        <end position="509"/>
    </location>
</feature>
<evidence type="ECO:0000313" key="4">
    <source>
        <dbReference type="Proteomes" id="UP000712007"/>
    </source>
</evidence>
<organism evidence="3 4">
    <name type="scientific">Candidatus Aphodosoma intestinipullorum</name>
    <dbReference type="NCBI Taxonomy" id="2840674"/>
    <lineage>
        <taxon>Bacteria</taxon>
        <taxon>Pseudomonadati</taxon>
        <taxon>Bacteroidota</taxon>
        <taxon>Bacteroidia</taxon>
        <taxon>Bacteroidales</taxon>
        <taxon>Candidatus Aphodosoma</taxon>
    </lineage>
</organism>
<keyword evidence="1" id="KW-0732">Signal</keyword>
<evidence type="ECO:0000256" key="1">
    <source>
        <dbReference type="SAM" id="SignalP"/>
    </source>
</evidence>
<proteinExistence type="predicted"/>
<protein>
    <submittedName>
        <fullName evidence="3">Chitobiase/beta-hexosaminidase C-terminal domain-containing protein</fullName>
    </submittedName>
</protein>
<evidence type="ECO:0000313" key="3">
    <source>
        <dbReference type="EMBL" id="MBO8440094.1"/>
    </source>
</evidence>
<reference evidence="3" key="1">
    <citation type="submission" date="2020-10" db="EMBL/GenBank/DDBJ databases">
        <authorList>
            <person name="Gilroy R."/>
        </authorList>
    </citation>
    <scope>NUCLEOTIDE SEQUENCE</scope>
    <source>
        <strain evidence="3">3924</strain>
    </source>
</reference>
<sequence>MKNTSFFKTLTLLAAFALVSAVSVHAETWSYEFEKPAPFTSNGTESLDGISWTLDGDGGFLGWDGNTNKGQQFGSSGNPYTSLSLSTSDFVGTINSVVVNAATASKGVAVMSLTVGGAPFGSEQSLTSESADYTFSGSAAGEIVISMTQTSSKALYIKSITVDYTPGVVAVERPVATPAAGFYTEAQNVTLTCATEGATIYYTLDGKEPTAASTEYTAPIAISKTTTLKAIAIKGEDISSVLTAEYEFPAVYENIAALMSASPEKGTKILISGTVTVTYQNGSYLYVSDNTGAMLIYGYNLGTFANGDTFTGLSGEVDIFYAALQIKNPELPAPGKGSKIEPAEMKPEDITKEDVHSYIILRGVETPADLTLSEDSRDGEIVSGSGTLALYNNYKFDFTLKAGVKYDMMAIVGYREDDKGARVQLYPITVTESAGSAVRPVSVKGVEAYSADGVLYVSAAVGERIEVYSLLGSLLYNAPAADAVTAIEGLPQSVVIVRVGRAATKVVVR</sequence>
<dbReference type="Pfam" id="PF13290">
    <property type="entry name" value="CHB_HEX_C_1"/>
    <property type="match status" value="1"/>
</dbReference>
<feature type="domain" description="GH29D-like beta-sandwich" evidence="2">
    <location>
        <begin position="178"/>
        <end position="239"/>
    </location>
</feature>
<accession>A0A940DMP3</accession>
<evidence type="ECO:0000259" key="2">
    <source>
        <dbReference type="Pfam" id="PF13290"/>
    </source>
</evidence>
<dbReference type="AlphaFoldDB" id="A0A940DMP3"/>
<gene>
    <name evidence="3" type="ORF">IAC51_05525</name>
</gene>
<dbReference type="Proteomes" id="UP000712007">
    <property type="component" value="Unassembled WGS sequence"/>
</dbReference>
<feature type="signal peptide" evidence="1">
    <location>
        <begin position="1"/>
        <end position="26"/>
    </location>
</feature>
<dbReference type="InterPro" id="IPR059177">
    <property type="entry name" value="GH29D-like_dom"/>
</dbReference>